<dbReference type="InterPro" id="IPR007542">
    <property type="entry name" value="MCP_C"/>
</dbReference>
<evidence type="ECO:0000259" key="2">
    <source>
        <dbReference type="Pfam" id="PF16903"/>
    </source>
</evidence>
<dbReference type="EMBL" id="MN739626">
    <property type="protein sequence ID" value="QHT16539.1"/>
    <property type="molecule type" value="Genomic_DNA"/>
</dbReference>
<feature type="domain" description="Major capsid protein C-terminal" evidence="1">
    <location>
        <begin position="323"/>
        <end position="521"/>
    </location>
</feature>
<dbReference type="Pfam" id="PF04451">
    <property type="entry name" value="Capsid_NCLDV"/>
    <property type="match status" value="1"/>
</dbReference>
<dbReference type="SUPFAM" id="SSF49749">
    <property type="entry name" value="Group II dsDNA viruses VP"/>
    <property type="match status" value="2"/>
</dbReference>
<organism evidence="3">
    <name type="scientific">viral metagenome</name>
    <dbReference type="NCBI Taxonomy" id="1070528"/>
    <lineage>
        <taxon>unclassified sequences</taxon>
        <taxon>metagenomes</taxon>
        <taxon>organismal metagenomes</taxon>
    </lineage>
</organism>
<evidence type="ECO:0000313" key="3">
    <source>
        <dbReference type="EMBL" id="QHT16539.1"/>
    </source>
</evidence>
<dbReference type="Pfam" id="PF16903">
    <property type="entry name" value="Capsid_N"/>
    <property type="match status" value="1"/>
</dbReference>
<dbReference type="InterPro" id="IPR031654">
    <property type="entry name" value="Capsid_N"/>
</dbReference>
<evidence type="ECO:0008006" key="4">
    <source>
        <dbReference type="Google" id="ProtNLM"/>
    </source>
</evidence>
<reference evidence="3" key="1">
    <citation type="journal article" date="2020" name="Nature">
        <title>Giant virus diversity and host interactions through global metagenomics.</title>
        <authorList>
            <person name="Schulz F."/>
            <person name="Roux S."/>
            <person name="Paez-Espino D."/>
            <person name="Jungbluth S."/>
            <person name="Walsh D.A."/>
            <person name="Denef V.J."/>
            <person name="McMahon K.D."/>
            <person name="Konstantinidis K.T."/>
            <person name="Eloe-Fadrosh E.A."/>
            <person name="Kyrpides N.C."/>
            <person name="Woyke T."/>
        </authorList>
    </citation>
    <scope>NUCLEOTIDE SEQUENCE</scope>
    <source>
        <strain evidence="3">GVMAG-M-3300023174-189</strain>
    </source>
</reference>
<dbReference type="Gene3D" id="2.70.9.20">
    <property type="entry name" value="Major capsid protein Vp54"/>
    <property type="match status" value="1"/>
</dbReference>
<accession>A0A6C0DKU2</accession>
<dbReference type="GO" id="GO:0005198">
    <property type="term" value="F:structural molecule activity"/>
    <property type="evidence" value="ECO:0007669"/>
    <property type="project" value="InterPro"/>
</dbReference>
<proteinExistence type="predicted"/>
<evidence type="ECO:0000259" key="1">
    <source>
        <dbReference type="Pfam" id="PF04451"/>
    </source>
</evidence>
<name>A0A6C0DKU2_9ZZZZ</name>
<sequence>MPGGGLFILVAYGAQNVILSGNPDFTYFYMVLKKYSHFSFESVTLPLEGPQELFFDEPIQLRAKIQRVADLLSDLYFTFTLPDIYSKYFDPNLPGPNSGRSQFHFQWVRYIGAQIIQDATFLIGGTQVQQFDSDYIISTAFTDQDETQYNKWQQLVGDIPELYDPANGQYSGAVGSAVTRTPGLYPSVYQNFDPTIQSQNNFPSIPGRDITLPLSFWFSQNPGLALPLIALQYHECEVQLTLRPIRDLYTILDPSGYRVRPETMISASISQLQSGNVNYLPTSESGIYINKFLTDIGYTPPTLNTWPLNPRLQATYVYLTDDERRTFASKPLNYIVRQVTKYPFPSISSRQIFDLYTHNPVPRIIVIPRRSDSTQYLNAWTNYTNWWRYGKAPFIPAISSVPSGGYSGINIASMQQDIIRQIRIICDGNDVQEIKPLQYFKELSSWKYATGLFPPGLAIYSFALDTSKWMKPSGTLNTSRVKNFQLDIDPWPLAQNTTYLLNYVVYVESINFLVIEGGMGGMKYAS</sequence>
<dbReference type="InterPro" id="IPR038519">
    <property type="entry name" value="MCP_C_sf"/>
</dbReference>
<dbReference type="AlphaFoldDB" id="A0A6C0DKU2"/>
<dbReference type="Gene3D" id="2.70.9.10">
    <property type="entry name" value="Adenovirus Type 2 Hexon, domain 4"/>
    <property type="match status" value="1"/>
</dbReference>
<protein>
    <recommendedName>
        <fullName evidence="4">Major capsid protein N-terminal domain-containing protein</fullName>
    </recommendedName>
</protein>
<feature type="domain" description="Major capsid protein N-terminal" evidence="2">
    <location>
        <begin position="26"/>
        <end position="279"/>
    </location>
</feature>
<dbReference type="InterPro" id="IPR016112">
    <property type="entry name" value="VP_dsDNA_II"/>
</dbReference>